<dbReference type="InterPro" id="IPR018771">
    <property type="entry name" value="PocR_dom"/>
</dbReference>
<sequence length="170" mass="18954">MELTDILSIEKWTEFEKDIVGRSRLDASVFNTDGIRITNFRQLANRLCPEVKATDRGQSFICAVAHMNLAAQAMQTKKPVIEECDAGLLKLVVPIFVKDEFVGAVGACGFLLDDGEIDSFMVNKTTDIPEEKIESLSEGIETISTEKAESLAAYIQKQLDNFVNDFEKQQ</sequence>
<dbReference type="KEGG" id="dmm:dnm_049610"/>
<keyword evidence="3" id="KW-1185">Reference proteome</keyword>
<evidence type="ECO:0000313" key="3">
    <source>
        <dbReference type="Proteomes" id="UP000663722"/>
    </source>
</evidence>
<name>A0A975BPQ5_9BACT</name>
<dbReference type="Pfam" id="PF10114">
    <property type="entry name" value="PocR"/>
    <property type="match status" value="1"/>
</dbReference>
<gene>
    <name evidence="2" type="ORF">dnm_049610</name>
</gene>
<protein>
    <submittedName>
        <fullName evidence="2">PocR domain-containing protein</fullName>
    </submittedName>
</protein>
<accession>A0A975BPQ5</accession>
<dbReference type="EMBL" id="CP061800">
    <property type="protein sequence ID" value="QTA88914.1"/>
    <property type="molecule type" value="Genomic_DNA"/>
</dbReference>
<feature type="domain" description="PocR" evidence="1">
    <location>
        <begin position="5"/>
        <end position="162"/>
    </location>
</feature>
<proteinExistence type="predicted"/>
<evidence type="ECO:0000313" key="2">
    <source>
        <dbReference type="EMBL" id="QTA88914.1"/>
    </source>
</evidence>
<dbReference type="RefSeq" id="WP_207683463.1">
    <property type="nucleotide sequence ID" value="NZ_CP061800.1"/>
</dbReference>
<reference evidence="2" key="1">
    <citation type="journal article" date="2021" name="Microb. Physiol.">
        <title>Proteogenomic Insights into the Physiology of Marine, Sulfate-Reducing, Filamentous Desulfonema limicola and Desulfonema magnum.</title>
        <authorList>
            <person name="Schnaars V."/>
            <person name="Wohlbrand L."/>
            <person name="Scheve S."/>
            <person name="Hinrichs C."/>
            <person name="Reinhardt R."/>
            <person name="Rabus R."/>
        </authorList>
    </citation>
    <scope>NUCLEOTIDE SEQUENCE</scope>
    <source>
        <strain evidence="2">4be13</strain>
    </source>
</reference>
<dbReference type="AlphaFoldDB" id="A0A975BPQ5"/>
<organism evidence="2 3">
    <name type="scientific">Desulfonema magnum</name>
    <dbReference type="NCBI Taxonomy" id="45655"/>
    <lineage>
        <taxon>Bacteria</taxon>
        <taxon>Pseudomonadati</taxon>
        <taxon>Thermodesulfobacteriota</taxon>
        <taxon>Desulfobacteria</taxon>
        <taxon>Desulfobacterales</taxon>
        <taxon>Desulfococcaceae</taxon>
        <taxon>Desulfonema</taxon>
    </lineage>
</organism>
<dbReference type="Proteomes" id="UP000663722">
    <property type="component" value="Chromosome"/>
</dbReference>
<evidence type="ECO:0000259" key="1">
    <source>
        <dbReference type="Pfam" id="PF10114"/>
    </source>
</evidence>